<dbReference type="PROSITE" id="PS01199">
    <property type="entry name" value="RIBOSOMAL_L1"/>
    <property type="match status" value="1"/>
</dbReference>
<dbReference type="SUPFAM" id="SSF56808">
    <property type="entry name" value="Ribosomal protein L1"/>
    <property type="match status" value="1"/>
</dbReference>
<dbReference type="InterPro" id="IPR028364">
    <property type="entry name" value="Ribosomal_uL1/biogenesis"/>
</dbReference>
<gene>
    <name evidence="4" type="ORF">B2A_02787</name>
</gene>
<sequence length="210" mass="22957">MEEDLKKKIDAYINENKGKRKFVQSVELAVNFRGVDFSKPANRLNLAIALPNGKGKGGSVAVFADSPDIVNKANELGAKVIKSSDLASITADASKQHELLGYELIAQPSLMPQIAKSLGQFLGPRNKMPKPIIGTSLDDIIKNVSKSIYVRSKGKYLPTVHCMVGTEKMSTDQITENIDAVLTTLTKQLGKHTLRSIYMKLTMSTPVKIQ</sequence>
<organism evidence="4">
    <name type="scientific">mine drainage metagenome</name>
    <dbReference type="NCBI Taxonomy" id="410659"/>
    <lineage>
        <taxon>unclassified sequences</taxon>
        <taxon>metagenomes</taxon>
        <taxon>ecological metagenomes</taxon>
    </lineage>
</organism>
<proteinExistence type="inferred from homology"/>
<dbReference type="Gene3D" id="3.30.190.20">
    <property type="match status" value="1"/>
</dbReference>
<protein>
    <submittedName>
        <fullName evidence="4">50S ribosomal protein L1P</fullName>
    </submittedName>
</protein>
<dbReference type="GO" id="GO:0003723">
    <property type="term" value="F:RNA binding"/>
    <property type="evidence" value="ECO:0007669"/>
    <property type="project" value="InterPro"/>
</dbReference>
<keyword evidence="2 4" id="KW-0689">Ribosomal protein</keyword>
<dbReference type="InterPro" id="IPR016095">
    <property type="entry name" value="Ribosomal_uL1_3-a/b-sand"/>
</dbReference>
<dbReference type="EMBL" id="AUZZ01001900">
    <property type="protein sequence ID" value="EQD62484.1"/>
    <property type="molecule type" value="Genomic_DNA"/>
</dbReference>
<comment type="similarity">
    <text evidence="1">Belongs to the universal ribosomal protein uL1 family.</text>
</comment>
<dbReference type="Pfam" id="PF00687">
    <property type="entry name" value="Ribosomal_L1"/>
    <property type="match status" value="1"/>
</dbReference>
<dbReference type="CDD" id="cd00403">
    <property type="entry name" value="Ribosomal_L1"/>
    <property type="match status" value="1"/>
</dbReference>
<dbReference type="InterPro" id="IPR023673">
    <property type="entry name" value="Ribosomal_uL1_CS"/>
</dbReference>
<accession>T1CA99</accession>
<dbReference type="GO" id="GO:0003735">
    <property type="term" value="F:structural constituent of ribosome"/>
    <property type="evidence" value="ECO:0007669"/>
    <property type="project" value="InterPro"/>
</dbReference>
<reference evidence="4" key="2">
    <citation type="journal article" date="2014" name="ISME J.">
        <title>Microbial stratification in low pH oxic and suboxic macroscopic growths along an acid mine drainage.</title>
        <authorList>
            <person name="Mendez-Garcia C."/>
            <person name="Mesa V."/>
            <person name="Sprenger R.R."/>
            <person name="Richter M."/>
            <person name="Diez M.S."/>
            <person name="Solano J."/>
            <person name="Bargiela R."/>
            <person name="Golyshina O.V."/>
            <person name="Manteca A."/>
            <person name="Ramos J.L."/>
            <person name="Gallego J.R."/>
            <person name="Llorente I."/>
            <person name="Martins Dos Santos V.A."/>
            <person name="Jensen O.N."/>
            <person name="Pelaez A.I."/>
            <person name="Sanchez J."/>
            <person name="Ferrer M."/>
        </authorList>
    </citation>
    <scope>NUCLEOTIDE SEQUENCE</scope>
</reference>
<dbReference type="InterPro" id="IPR023674">
    <property type="entry name" value="Ribosomal_uL1-like"/>
</dbReference>
<dbReference type="PANTHER" id="PTHR36427">
    <property type="entry name" value="54S RIBOSOMAL PROTEIN L1, MITOCHONDRIAL"/>
    <property type="match status" value="1"/>
</dbReference>
<evidence type="ECO:0000313" key="4">
    <source>
        <dbReference type="EMBL" id="EQD62484.1"/>
    </source>
</evidence>
<dbReference type="GO" id="GO:0015934">
    <property type="term" value="C:large ribosomal subunit"/>
    <property type="evidence" value="ECO:0007669"/>
    <property type="project" value="InterPro"/>
</dbReference>
<dbReference type="AlphaFoldDB" id="T1CA99"/>
<dbReference type="PANTHER" id="PTHR36427:SF3">
    <property type="entry name" value="LARGE RIBOSOMAL SUBUNIT PROTEIN UL1M"/>
    <property type="match status" value="1"/>
</dbReference>
<dbReference type="InterPro" id="IPR002143">
    <property type="entry name" value="Ribosomal_uL1"/>
</dbReference>
<evidence type="ECO:0000256" key="3">
    <source>
        <dbReference type="ARBA" id="ARBA00023274"/>
    </source>
</evidence>
<dbReference type="PIRSF" id="PIRSF002155">
    <property type="entry name" value="Ribosomal_L1"/>
    <property type="match status" value="1"/>
</dbReference>
<evidence type="ECO:0000256" key="2">
    <source>
        <dbReference type="ARBA" id="ARBA00022980"/>
    </source>
</evidence>
<name>T1CA99_9ZZZZ</name>
<dbReference type="Gene3D" id="3.40.50.790">
    <property type="match status" value="1"/>
</dbReference>
<comment type="caution">
    <text evidence="4">The sequence shown here is derived from an EMBL/GenBank/DDBJ whole genome shotgun (WGS) entry which is preliminary data.</text>
</comment>
<dbReference type="GO" id="GO:0006412">
    <property type="term" value="P:translation"/>
    <property type="evidence" value="ECO:0007669"/>
    <property type="project" value="InterPro"/>
</dbReference>
<reference evidence="4" key="1">
    <citation type="submission" date="2013-08" db="EMBL/GenBank/DDBJ databases">
        <authorList>
            <person name="Mendez C."/>
            <person name="Richter M."/>
            <person name="Ferrer M."/>
            <person name="Sanchez J."/>
        </authorList>
    </citation>
    <scope>NUCLEOTIDE SEQUENCE</scope>
</reference>
<evidence type="ECO:0000256" key="1">
    <source>
        <dbReference type="ARBA" id="ARBA00010531"/>
    </source>
</evidence>
<keyword evidence="3" id="KW-0687">Ribonucleoprotein</keyword>